<dbReference type="EMBL" id="JAHZIK010001093">
    <property type="protein sequence ID" value="MBW7458161.1"/>
    <property type="molecule type" value="Genomic_DNA"/>
</dbReference>
<accession>A0ABS7CC03</accession>
<dbReference type="Gene3D" id="3.40.190.10">
    <property type="entry name" value="Periplasmic binding protein-like II"/>
    <property type="match status" value="1"/>
</dbReference>
<evidence type="ECO:0000256" key="1">
    <source>
        <dbReference type="SAM" id="MobiDB-lite"/>
    </source>
</evidence>
<sequence length="435" mass="48138">MSEQTKREADDPSMAEHSGKAKLVISTYSRNEQIQTAVKKYEALHPNIEIDLQVAQTDVNDPDKQLADQEKFVAAANTAMLAGKGPDLIEMDLLPTEKYVNRNLLVNLSDLMQQDPTFKKEDYFTNILDNSQINGGLYAMPLSFYLSGLIGDEGALVKAGEQVNDQNWSWSEFAEMAKQLSQKGGYEHAFGSSPDYMLTEMVSENYGLFVDEANGRASFDSASFTGLMKQVKAMFDEGVVYDALAGGRKNIKKTYFEEAQIQSPADYLYVLEAYASQAKFYTKPHAQEMGDGGYFRARQTLGISASSPVKKEAWDFIHFLLSEEANSIPGNTSVSSGFPIDKSAYDKQIKQLRDEGVQAYKNGPANSSAIKPDSTMLKRLDQLEANVTGAVHALGKPSRIDEIVTEECQAFFSGQKSAEDVAKLIQNKVVLYLNE</sequence>
<name>A0ABS7CC03_9BACL</name>
<comment type="caution">
    <text evidence="2">The sequence shown here is derived from an EMBL/GenBank/DDBJ whole genome shotgun (WGS) entry which is preliminary data.</text>
</comment>
<dbReference type="Proteomes" id="UP001519887">
    <property type="component" value="Unassembled WGS sequence"/>
</dbReference>
<organism evidence="2 3">
    <name type="scientific">Paenibacillus sepulcri</name>
    <dbReference type="NCBI Taxonomy" id="359917"/>
    <lineage>
        <taxon>Bacteria</taxon>
        <taxon>Bacillati</taxon>
        <taxon>Bacillota</taxon>
        <taxon>Bacilli</taxon>
        <taxon>Bacillales</taxon>
        <taxon>Paenibacillaceae</taxon>
        <taxon>Paenibacillus</taxon>
    </lineage>
</organism>
<dbReference type="SUPFAM" id="SSF53850">
    <property type="entry name" value="Periplasmic binding protein-like II"/>
    <property type="match status" value="1"/>
</dbReference>
<evidence type="ECO:0000313" key="2">
    <source>
        <dbReference type="EMBL" id="MBW7458161.1"/>
    </source>
</evidence>
<reference evidence="2 3" key="1">
    <citation type="submission" date="2021-07" db="EMBL/GenBank/DDBJ databases">
        <title>Paenibacillus radiodurans sp. nov., isolated from the southeastern edge of Tengger Desert.</title>
        <authorList>
            <person name="Zhang G."/>
        </authorList>
    </citation>
    <scope>NUCLEOTIDE SEQUENCE [LARGE SCALE GENOMIC DNA]</scope>
    <source>
        <strain evidence="2 3">CCM 7311</strain>
    </source>
</reference>
<evidence type="ECO:0000313" key="3">
    <source>
        <dbReference type="Proteomes" id="UP001519887"/>
    </source>
</evidence>
<protein>
    <submittedName>
        <fullName evidence="2">Extracellular solute-binding protein</fullName>
    </submittedName>
</protein>
<dbReference type="PANTHER" id="PTHR43649:SF30">
    <property type="entry name" value="ABC TRANSPORTER SUBSTRATE-BINDING PROTEIN"/>
    <property type="match status" value="1"/>
</dbReference>
<dbReference type="InterPro" id="IPR050490">
    <property type="entry name" value="Bact_solute-bd_prot1"/>
</dbReference>
<keyword evidence="3" id="KW-1185">Reference proteome</keyword>
<proteinExistence type="predicted"/>
<gene>
    <name evidence="2" type="ORF">K0U00_29380</name>
</gene>
<dbReference type="RefSeq" id="WP_210043926.1">
    <property type="nucleotide sequence ID" value="NZ_JBHLVU010000001.1"/>
</dbReference>
<feature type="compositionally biased region" description="Basic and acidic residues" evidence="1">
    <location>
        <begin position="1"/>
        <end position="10"/>
    </location>
</feature>
<feature type="region of interest" description="Disordered" evidence="1">
    <location>
        <begin position="1"/>
        <end position="20"/>
    </location>
</feature>
<dbReference type="PANTHER" id="PTHR43649">
    <property type="entry name" value="ARABINOSE-BINDING PROTEIN-RELATED"/>
    <property type="match status" value="1"/>
</dbReference>
<dbReference type="Pfam" id="PF01547">
    <property type="entry name" value="SBP_bac_1"/>
    <property type="match status" value="1"/>
</dbReference>
<dbReference type="InterPro" id="IPR006059">
    <property type="entry name" value="SBP"/>
</dbReference>